<keyword evidence="3 9" id="KW-0853">WD repeat</keyword>
<dbReference type="GO" id="GO:0005524">
    <property type="term" value="F:ATP binding"/>
    <property type="evidence" value="ECO:0007669"/>
    <property type="project" value="UniProtKB-KW"/>
</dbReference>
<evidence type="ECO:0000256" key="9">
    <source>
        <dbReference type="PROSITE-ProRule" id="PRU00221"/>
    </source>
</evidence>
<dbReference type="Gene3D" id="1.25.10.10">
    <property type="entry name" value="Leucine-rich Repeat Variant"/>
    <property type="match status" value="2"/>
</dbReference>
<dbReference type="Pfam" id="PF22956">
    <property type="entry name" value="VPS15-like_hel"/>
    <property type="match status" value="1"/>
</dbReference>
<name>A0A0F4ZAI2_9PEZI</name>
<keyword evidence="5" id="KW-0677">Repeat</keyword>
<evidence type="ECO:0000256" key="2">
    <source>
        <dbReference type="ARBA" id="ARBA00022527"/>
    </source>
</evidence>
<evidence type="ECO:0000313" key="12">
    <source>
        <dbReference type="EMBL" id="KKA27300.1"/>
    </source>
</evidence>
<feature type="domain" description="Protein kinase" evidence="11">
    <location>
        <begin position="25"/>
        <end position="305"/>
    </location>
</feature>
<dbReference type="EC" id="2.7.11.1" evidence="1"/>
<dbReference type="InterPro" id="IPR045162">
    <property type="entry name" value="Vps15-like"/>
</dbReference>
<keyword evidence="2" id="KW-0723">Serine/threonine-protein kinase</keyword>
<dbReference type="SUPFAM" id="SSF56112">
    <property type="entry name" value="Protein kinase-like (PK-like)"/>
    <property type="match status" value="1"/>
</dbReference>
<dbReference type="Proteomes" id="UP000033483">
    <property type="component" value="Unassembled WGS sequence"/>
</dbReference>
<proteinExistence type="predicted"/>
<evidence type="ECO:0000256" key="6">
    <source>
        <dbReference type="ARBA" id="ARBA00022741"/>
    </source>
</evidence>
<feature type="repeat" description="WD" evidence="9">
    <location>
        <begin position="1146"/>
        <end position="1187"/>
    </location>
</feature>
<dbReference type="FunFam" id="1.10.510.10:FF:000497">
    <property type="entry name" value="Phosphoinositide 3-kinase regulatory subunit"/>
    <property type="match status" value="1"/>
</dbReference>
<keyword evidence="4" id="KW-0808">Transferase</keyword>
<dbReference type="InterPro" id="IPR001680">
    <property type="entry name" value="WD40_rpt"/>
</dbReference>
<dbReference type="EMBL" id="LAEV01001793">
    <property type="protein sequence ID" value="KKA27300.1"/>
    <property type="molecule type" value="Genomic_DNA"/>
</dbReference>
<dbReference type="InterPro" id="IPR015943">
    <property type="entry name" value="WD40/YVTN_repeat-like_dom_sf"/>
</dbReference>
<gene>
    <name evidence="12" type="ORF">TD95_003144</name>
</gene>
<feature type="region of interest" description="Disordered" evidence="10">
    <location>
        <begin position="1514"/>
        <end position="1536"/>
    </location>
</feature>
<dbReference type="SMART" id="SM00220">
    <property type="entry name" value="S_TKc"/>
    <property type="match status" value="1"/>
</dbReference>
<dbReference type="GO" id="GO:0034271">
    <property type="term" value="C:phosphatidylinositol 3-kinase complex, class III, type I"/>
    <property type="evidence" value="ECO:0007669"/>
    <property type="project" value="TreeGrafter"/>
</dbReference>
<dbReference type="OrthoDB" id="242910at2759"/>
<dbReference type="InterPro" id="IPR036322">
    <property type="entry name" value="WD40_repeat_dom_sf"/>
</dbReference>
<dbReference type="InterPro" id="IPR011009">
    <property type="entry name" value="Kinase-like_dom_sf"/>
</dbReference>
<dbReference type="InterPro" id="IPR016024">
    <property type="entry name" value="ARM-type_fold"/>
</dbReference>
<accession>A0A0F4ZAI2</accession>
<dbReference type="PROSITE" id="PS00108">
    <property type="entry name" value="PROTEIN_KINASE_ST"/>
    <property type="match status" value="1"/>
</dbReference>
<dbReference type="PANTHER" id="PTHR17583">
    <property type="entry name" value="PHOSPHOINOSITIDE 3-KINASE REGULATORY SUBUNIT 4"/>
    <property type="match status" value="1"/>
</dbReference>
<evidence type="ECO:0000256" key="7">
    <source>
        <dbReference type="ARBA" id="ARBA00022777"/>
    </source>
</evidence>
<dbReference type="InterPro" id="IPR008271">
    <property type="entry name" value="Ser/Thr_kinase_AS"/>
</dbReference>
<keyword evidence="6" id="KW-0547">Nucleotide-binding</keyword>
<comment type="caution">
    <text evidence="12">The sequence shown here is derived from an EMBL/GenBank/DDBJ whole genome shotgun (WGS) entry which is preliminary data.</text>
</comment>
<dbReference type="SUPFAM" id="SSF48371">
    <property type="entry name" value="ARM repeat"/>
    <property type="match status" value="1"/>
</dbReference>
<dbReference type="Gene3D" id="1.10.510.10">
    <property type="entry name" value="Transferase(Phosphotransferase) domain 1"/>
    <property type="match status" value="1"/>
</dbReference>
<organism evidence="12 13">
    <name type="scientific">Thielaviopsis punctulata</name>
    <dbReference type="NCBI Taxonomy" id="72032"/>
    <lineage>
        <taxon>Eukaryota</taxon>
        <taxon>Fungi</taxon>
        <taxon>Dikarya</taxon>
        <taxon>Ascomycota</taxon>
        <taxon>Pezizomycotina</taxon>
        <taxon>Sordariomycetes</taxon>
        <taxon>Hypocreomycetidae</taxon>
        <taxon>Microascales</taxon>
        <taxon>Ceratocystidaceae</taxon>
        <taxon>Thielaviopsis</taxon>
    </lineage>
</organism>
<dbReference type="Gene3D" id="2.130.10.10">
    <property type="entry name" value="YVTN repeat-like/Quinoprotein amine dehydrogenase"/>
    <property type="match status" value="2"/>
</dbReference>
<keyword evidence="7" id="KW-0418">Kinase</keyword>
<evidence type="ECO:0000256" key="10">
    <source>
        <dbReference type="SAM" id="MobiDB-lite"/>
    </source>
</evidence>
<dbReference type="Pfam" id="PF00069">
    <property type="entry name" value="Pkinase"/>
    <property type="match status" value="1"/>
</dbReference>
<keyword evidence="8" id="KW-0067">ATP-binding</keyword>
<evidence type="ECO:0000256" key="8">
    <source>
        <dbReference type="ARBA" id="ARBA00022840"/>
    </source>
</evidence>
<dbReference type="SMART" id="SM00320">
    <property type="entry name" value="WD40"/>
    <property type="match status" value="6"/>
</dbReference>
<dbReference type="InterPro" id="IPR055231">
    <property type="entry name" value="2AA_helical"/>
</dbReference>
<dbReference type="InterPro" id="IPR011989">
    <property type="entry name" value="ARM-like"/>
</dbReference>
<evidence type="ECO:0000256" key="3">
    <source>
        <dbReference type="ARBA" id="ARBA00022574"/>
    </source>
</evidence>
<dbReference type="GO" id="GO:0034272">
    <property type="term" value="C:phosphatidylinositol 3-kinase complex, class III, type II"/>
    <property type="evidence" value="ECO:0007669"/>
    <property type="project" value="TreeGrafter"/>
</dbReference>
<dbReference type="GO" id="GO:0016236">
    <property type="term" value="P:macroautophagy"/>
    <property type="evidence" value="ECO:0007669"/>
    <property type="project" value="InterPro"/>
</dbReference>
<keyword evidence="13" id="KW-1185">Reference proteome</keyword>
<dbReference type="GO" id="GO:0006623">
    <property type="term" value="P:protein targeting to vacuole"/>
    <property type="evidence" value="ECO:0007669"/>
    <property type="project" value="TreeGrafter"/>
</dbReference>
<dbReference type="InterPro" id="IPR000719">
    <property type="entry name" value="Prot_kinase_dom"/>
</dbReference>
<feature type="compositionally biased region" description="Polar residues" evidence="10">
    <location>
        <begin position="1005"/>
        <end position="1015"/>
    </location>
</feature>
<dbReference type="CDD" id="cd13980">
    <property type="entry name" value="STKc_Vps15"/>
    <property type="match status" value="1"/>
</dbReference>
<evidence type="ECO:0000256" key="1">
    <source>
        <dbReference type="ARBA" id="ARBA00012513"/>
    </source>
</evidence>
<feature type="compositionally biased region" description="Polar residues" evidence="10">
    <location>
        <begin position="960"/>
        <end position="970"/>
    </location>
</feature>
<dbReference type="GO" id="GO:0004674">
    <property type="term" value="F:protein serine/threonine kinase activity"/>
    <property type="evidence" value="ECO:0007669"/>
    <property type="project" value="UniProtKB-KW"/>
</dbReference>
<dbReference type="GO" id="GO:0005770">
    <property type="term" value="C:late endosome"/>
    <property type="evidence" value="ECO:0007669"/>
    <property type="project" value="TreeGrafter"/>
</dbReference>
<dbReference type="PROSITE" id="PS50011">
    <property type="entry name" value="PROTEIN_KINASE_DOM"/>
    <property type="match status" value="1"/>
</dbReference>
<dbReference type="GO" id="GO:0071561">
    <property type="term" value="C:nucleus-vacuole junction"/>
    <property type="evidence" value="ECO:0007669"/>
    <property type="project" value="TreeGrafter"/>
</dbReference>
<protein>
    <recommendedName>
        <fullName evidence="1">non-specific serine/threonine protein kinase</fullName>
        <ecNumber evidence="1">2.7.11.1</ecNumber>
    </recommendedName>
</protein>
<evidence type="ECO:0000256" key="5">
    <source>
        <dbReference type="ARBA" id="ARBA00022737"/>
    </source>
</evidence>
<feature type="region of interest" description="Disordered" evidence="10">
    <location>
        <begin position="948"/>
        <end position="1030"/>
    </location>
</feature>
<dbReference type="PANTHER" id="PTHR17583:SF0">
    <property type="entry name" value="PHOSPHOINOSITIDE 3-KINASE REGULATORY SUBUNIT 4"/>
    <property type="match status" value="1"/>
</dbReference>
<dbReference type="SUPFAM" id="SSF50978">
    <property type="entry name" value="WD40 repeat-like"/>
    <property type="match status" value="1"/>
</dbReference>
<dbReference type="Pfam" id="PF00400">
    <property type="entry name" value="WD40"/>
    <property type="match status" value="2"/>
</dbReference>
<dbReference type="PROSITE" id="PS50082">
    <property type="entry name" value="WD_REPEATS_2"/>
    <property type="match status" value="1"/>
</dbReference>
<reference evidence="12 13" key="1">
    <citation type="submission" date="2015-03" db="EMBL/GenBank/DDBJ databases">
        <authorList>
            <person name="Radwan O."/>
            <person name="Al-Naeli F.A."/>
            <person name="Rendon G.A."/>
            <person name="Fields C."/>
        </authorList>
    </citation>
    <scope>NUCLEOTIDE SEQUENCE [LARGE SCALE GENOMIC DNA]</scope>
    <source>
        <strain evidence="12">CR-DP1</strain>
    </source>
</reference>
<sequence>MGQAFSLATPTAGSAGIDVPEMMDFDYDKSMGNAQFMKSIRARHGEDVVLIKALVKPYSMSLQKYSQEIIRQRKALADVPNALAFQRVIETETNGYLVRPFLYNSLYDRLSTRPFLEDIEKKWLAFQLLCALRDCHARDICHGDIKAQNVLVTSWNWLYLADFSSAYKPTMLPDDNPADFSYFFDTAGKRTCYVAPERFMGAGEAADEDTKLKPAMDIFSVGCLIAQLFLETELFTLSQLYKYRRGEHDPAITALSIIADKDVREMIAHMIQLDPEARYSADKYLEMFRGRVFPEYFYTFLHQYMQMMTDISPPPNTGNYIVPKKSGNRHLCEPDERIDHVFNDFDKITYFLGNGPPPNEEAEGKNSLSACRNRTSRLGLDLFPVHLNVAGRDHVVTPSMEPPEDDGTLIFLNLVVSSLRNTARAASKIRACDIMLAFAEKLTDESKLDRVLPYMMTLLTDECDMVTIAALRSVTQLMQMVHTITPINSHIFVEYIIPRIHAVIKGTKTAFGRRRPPASPLVRATYASCIGSLATSASRFLELAATLHADGATASTTDPEVESGNDDEQAAVDELFDNAQRQLYGVFEMHTKILVEDPDVYVRRAFLMSVPALCLFFGPLEANDILLTHLNTYLNDRDWMLKCAFFDTVVGISTLIGASSLEQFLLPLLTQALADAEEFVIQSAIHAFAQLASLGLLSRPKLWEMLDIISRYSMHPNLWIRQASAQFVASACKFLSFADVRCIVSPILEPFMKVYTLPQLAEIELLDLLKKPLSRQVFEQAVSWALNTERGLFWKPLKQLSSFSFNALSSQTGKVSPGIPRTLASVQRNEEDEQWVSKLRNLGLSAEDEFKLLALREFIWRFARTRARALVSLSTTSSPVLGQQSISSPSRTPIKHQNMIHLGALGITPQTVLFEDQSQSLDTPTSPVATLKSPYTIADALMDASSTIDEGGLKKGKSTGGPSRSASHTRQVSRDDSIGPRPRKVSRDDSVGPSSTRPAVHDNSDAASITSNRQSLKPKPSVLTLLDRRDNNKTVAETGMSEANAFGEMEGPFVASTPGQTSVGDGTPAEAGMSPRETATLKIDHTYEGTDPSVLKMLNAVFLQNYPYDVTDFGKPVTGVAMRKGIHIAGRLGSRWRPGNRLVAMLSEHSAAVNRVVVAPDHSFFITASDDGSAKIWDARRLERSISQRSRQTYRHAHNVAITALCFVENTHCFVTCASDGSVHVVAADVAAGSNSLRYGRLRKVRHYQLPEGERAMWCEHFKQERHDGSAHASVLVLATNRSRIVALDLRMMTLLYVLDNPVHHGTPTCFVIDRKRHWLALGTSHGVIDLWDLRFRMRLKAWGVPGKAAIYRLAIHPTKGSGRWICVAGGTGLGEITTWDLEKTTCREIYRVAGSPAAGGAKDVPTAGLVRGYEAWAVDDDKPEGMLGRFATAIEPSASGSADRGVRAMFVGAGLSSEGRDIKHAFILTGGSDKRLRFWDLGLIENSCVYSGLGPDEGRPRYAMAPAGPGVLVNTERAGRTGDDGRRREGKGKVARSTVISQEQQFLLSSHLDCIMDVALLEVPYTMSVSADRSGVVYVFA</sequence>
<feature type="compositionally biased region" description="Basic and acidic residues" evidence="10">
    <location>
        <begin position="1518"/>
        <end position="1528"/>
    </location>
</feature>
<evidence type="ECO:0000256" key="4">
    <source>
        <dbReference type="ARBA" id="ARBA00022679"/>
    </source>
</evidence>
<dbReference type="PROSITE" id="PS50294">
    <property type="entry name" value="WD_REPEATS_REGION"/>
    <property type="match status" value="1"/>
</dbReference>
<evidence type="ECO:0000313" key="13">
    <source>
        <dbReference type="Proteomes" id="UP000033483"/>
    </source>
</evidence>
<evidence type="ECO:0000259" key="11">
    <source>
        <dbReference type="PROSITE" id="PS50011"/>
    </source>
</evidence>
<dbReference type="GO" id="GO:0045324">
    <property type="term" value="P:late endosome to vacuole transport"/>
    <property type="evidence" value="ECO:0007669"/>
    <property type="project" value="InterPro"/>
</dbReference>